<dbReference type="AlphaFoldDB" id="A0A6I8LK05"/>
<feature type="compositionally biased region" description="Gly residues" evidence="1">
    <location>
        <begin position="1"/>
        <end position="11"/>
    </location>
</feature>
<dbReference type="EMBL" id="CABVGP010000001">
    <property type="protein sequence ID" value="VVJ16297.1"/>
    <property type="molecule type" value="Genomic_DNA"/>
</dbReference>
<evidence type="ECO:0000256" key="1">
    <source>
        <dbReference type="SAM" id="MobiDB-lite"/>
    </source>
</evidence>
<evidence type="ECO:0000313" key="2">
    <source>
        <dbReference type="EMBL" id="VVJ16297.1"/>
    </source>
</evidence>
<dbReference type="Proteomes" id="UP000399805">
    <property type="component" value="Unassembled WGS sequence"/>
</dbReference>
<gene>
    <name evidence="2" type="ORF">AA23TX_01318</name>
</gene>
<accession>A0A6I8LK05</accession>
<protein>
    <submittedName>
        <fullName evidence="2">Uncharacterized protein</fullName>
    </submittedName>
</protein>
<proteinExistence type="predicted"/>
<name>A0A6I8LK05_9PSEU</name>
<reference evidence="2 3" key="1">
    <citation type="submission" date="2019-09" db="EMBL/GenBank/DDBJ databases">
        <authorList>
            <person name="Leyn A S."/>
        </authorList>
    </citation>
    <scope>NUCLEOTIDE SEQUENCE [LARGE SCALE GENOMIC DNA]</scope>
    <source>
        <strain evidence="2">AA231_1</strain>
    </source>
</reference>
<sequence>MHGVPFGGGLPQPGTPPPASSAGEADLVRRHLSGRARW</sequence>
<keyword evidence="3" id="KW-1185">Reference proteome</keyword>
<evidence type="ECO:0000313" key="3">
    <source>
        <dbReference type="Proteomes" id="UP000399805"/>
    </source>
</evidence>
<organism evidence="2 3">
    <name type="scientific">Amycolatopsis camponoti</name>
    <dbReference type="NCBI Taxonomy" id="2606593"/>
    <lineage>
        <taxon>Bacteria</taxon>
        <taxon>Bacillati</taxon>
        <taxon>Actinomycetota</taxon>
        <taxon>Actinomycetes</taxon>
        <taxon>Pseudonocardiales</taxon>
        <taxon>Pseudonocardiaceae</taxon>
        <taxon>Amycolatopsis</taxon>
    </lineage>
</organism>
<feature type="region of interest" description="Disordered" evidence="1">
    <location>
        <begin position="1"/>
        <end position="38"/>
    </location>
</feature>